<reference evidence="2" key="1">
    <citation type="submission" date="2007-06" db="EMBL/GenBank/DDBJ databases">
        <authorList>
            <person name="Fulton L."/>
            <person name="Clifton S."/>
            <person name="Fulton B."/>
            <person name="Xu J."/>
            <person name="Minx P."/>
            <person name="Pepin K.H."/>
            <person name="Johnson M."/>
            <person name="Thiruvilangam P."/>
            <person name="Bhonagiri V."/>
            <person name="Nash W.E."/>
            <person name="Mardis E.R."/>
            <person name="Wilson R.K."/>
        </authorList>
    </citation>
    <scope>NUCLEOTIDE SEQUENCE [LARGE SCALE GENOMIC DNA]</scope>
    <source>
        <strain evidence="2">ATCC 8492</strain>
    </source>
</reference>
<accession>A0ABC9N789</accession>
<feature type="transmembrane region" description="Helical" evidence="1">
    <location>
        <begin position="63"/>
        <end position="86"/>
    </location>
</feature>
<dbReference type="Proteomes" id="UP000004110">
    <property type="component" value="Unassembled WGS sequence"/>
</dbReference>
<keyword evidence="1" id="KW-1133">Transmembrane helix</keyword>
<keyword evidence="1" id="KW-0472">Membrane</keyword>
<organism evidence="2 3">
    <name type="scientific">Bacteroides uniformis (strain ATCC 8492 / DSM 6597 / CCUG 4942 / CIP 103695 / JCM 5828 / KCTC 5204 / NCTC 13054 / VPI 0061)</name>
    <dbReference type="NCBI Taxonomy" id="411479"/>
    <lineage>
        <taxon>Bacteria</taxon>
        <taxon>Pseudomonadati</taxon>
        <taxon>Bacteroidota</taxon>
        <taxon>Bacteroidia</taxon>
        <taxon>Bacteroidales</taxon>
        <taxon>Bacteroidaceae</taxon>
        <taxon>Bacteroides</taxon>
    </lineage>
</organism>
<comment type="caution">
    <text evidence="2">The sequence shown here is derived from an EMBL/GenBank/DDBJ whole genome shotgun (WGS) entry which is preliminary data.</text>
</comment>
<evidence type="ECO:0000313" key="3">
    <source>
        <dbReference type="Proteomes" id="UP000004110"/>
    </source>
</evidence>
<proteinExistence type="predicted"/>
<gene>
    <name evidence="2" type="ORF">BACUNI_04217</name>
</gene>
<evidence type="ECO:0000313" key="2">
    <source>
        <dbReference type="EMBL" id="EDO52599.1"/>
    </source>
</evidence>
<name>A0ABC9N789_BACUC</name>
<evidence type="ECO:0000256" key="1">
    <source>
        <dbReference type="SAM" id="Phobius"/>
    </source>
</evidence>
<keyword evidence="1" id="KW-0812">Transmembrane</keyword>
<protein>
    <recommendedName>
        <fullName evidence="4">Transmembrane protein</fullName>
    </recommendedName>
</protein>
<evidence type="ECO:0008006" key="4">
    <source>
        <dbReference type="Google" id="ProtNLM"/>
    </source>
</evidence>
<dbReference type="EMBL" id="AAYH02000048">
    <property type="protein sequence ID" value="EDO52599.1"/>
    <property type="molecule type" value="Genomic_DNA"/>
</dbReference>
<keyword evidence="3" id="KW-1185">Reference proteome</keyword>
<reference evidence="2" key="2">
    <citation type="submission" date="2013-11" db="EMBL/GenBank/DDBJ databases">
        <title>Draft genome sequence of Bacteroides uniformis (ATCC 8492).</title>
        <authorList>
            <person name="Sudarsanam P."/>
            <person name="Ley R."/>
            <person name="Guruge J."/>
            <person name="Turnbaugh P.J."/>
            <person name="Mahowald M."/>
            <person name="Liep D."/>
            <person name="Gordon J."/>
        </authorList>
    </citation>
    <scope>NUCLEOTIDE SEQUENCE</scope>
    <source>
        <strain evidence="2">ATCC 8492</strain>
    </source>
</reference>
<sequence length="91" mass="10408">MVIMKKVILMVFLIFSLLMIVYGIGFILNYYLVIKYSIEDCLPLGGKGTFPVVSDRLDEIHALVNYAEIVVIYAIYALSLAVYWLLNINKK</sequence>
<feature type="transmembrane region" description="Helical" evidence="1">
    <location>
        <begin position="7"/>
        <end position="32"/>
    </location>
</feature>
<dbReference type="AlphaFoldDB" id="A0ABC9N789"/>